<feature type="region of interest" description="Disordered" evidence="14">
    <location>
        <begin position="152"/>
        <end position="213"/>
    </location>
</feature>
<evidence type="ECO:0000313" key="16">
    <source>
        <dbReference type="EMBL" id="CRK41052.1"/>
    </source>
</evidence>
<evidence type="ECO:0000256" key="9">
    <source>
        <dbReference type="ARBA" id="ARBA00022753"/>
    </source>
</evidence>
<feature type="non-terminal residue" evidence="16">
    <location>
        <position position="213"/>
    </location>
</feature>
<keyword evidence="11" id="KW-0472">Membrane</keyword>
<name>A0A0G4N3L7_VERLO</name>
<protein>
    <recommendedName>
        <fullName evidence="15">EH domain-containing protein</fullName>
    </recommendedName>
</protein>
<dbReference type="SMART" id="SM00027">
    <property type="entry name" value="EH"/>
    <property type="match status" value="1"/>
</dbReference>
<evidence type="ECO:0000256" key="7">
    <source>
        <dbReference type="ARBA" id="ARBA00022583"/>
    </source>
</evidence>
<sequence length="213" mass="23016">MKPQPTGFSQMAASFQTGGGSKPQAPAQPRKKANKVPNVRLSFITAQDQAKFETLFTSAVGDDSTTMSGDKARDLLMRSRLDGDSLSHIWTLSDTTRSGQLHFPEFALAMYLCNLKLTGQSLPSSLSENIKNEVSSMVDIINFSIIEEASGSSSAATNAPDFTGRQSNNTPPTIHQPQPQPSNSQLLQAQMTGFPGQQQPQQTGFLGQQQPQQ</sequence>
<evidence type="ECO:0000313" key="17">
    <source>
        <dbReference type="Proteomes" id="UP000044602"/>
    </source>
</evidence>
<keyword evidence="6" id="KW-0963">Cytoplasm</keyword>
<dbReference type="Gene3D" id="1.10.238.10">
    <property type="entry name" value="EF-hand"/>
    <property type="match status" value="1"/>
</dbReference>
<dbReference type="Proteomes" id="UP000044602">
    <property type="component" value="Unassembled WGS sequence"/>
</dbReference>
<accession>A0A0G4N3L7</accession>
<dbReference type="GO" id="GO:0006897">
    <property type="term" value="P:endocytosis"/>
    <property type="evidence" value="ECO:0007669"/>
    <property type="project" value="UniProtKB-KW"/>
</dbReference>
<evidence type="ECO:0000256" key="6">
    <source>
        <dbReference type="ARBA" id="ARBA00022490"/>
    </source>
</evidence>
<dbReference type="PROSITE" id="PS50031">
    <property type="entry name" value="EH"/>
    <property type="match status" value="1"/>
</dbReference>
<comment type="subcellular location">
    <subcellularLocation>
        <location evidence="3">Cell membrane</location>
        <topology evidence="3">Peripheral membrane protein</topology>
        <orientation evidence="3">Cytoplasmic side</orientation>
    </subcellularLocation>
    <subcellularLocation>
        <location evidence="2">Cytoplasm</location>
        <location evidence="2">Cytoskeleton</location>
        <location evidence="2">Actin patch</location>
    </subcellularLocation>
    <subcellularLocation>
        <location evidence="1">Endosome membrane</location>
        <topology evidence="1">Peripheral membrane protein</topology>
        <orientation evidence="1">Cytoplasmic side</orientation>
    </subcellularLocation>
</comment>
<dbReference type="GO" id="GO:0016197">
    <property type="term" value="P:endosomal transport"/>
    <property type="evidence" value="ECO:0007669"/>
    <property type="project" value="TreeGrafter"/>
</dbReference>
<evidence type="ECO:0000256" key="12">
    <source>
        <dbReference type="ARBA" id="ARBA00023203"/>
    </source>
</evidence>
<keyword evidence="10" id="KW-0175">Coiled coil</keyword>
<evidence type="ECO:0000256" key="5">
    <source>
        <dbReference type="ARBA" id="ARBA00022475"/>
    </source>
</evidence>
<evidence type="ECO:0000256" key="11">
    <source>
        <dbReference type="ARBA" id="ARBA00023136"/>
    </source>
</evidence>
<evidence type="ECO:0000256" key="14">
    <source>
        <dbReference type="SAM" id="MobiDB-lite"/>
    </source>
</evidence>
<evidence type="ECO:0000259" key="15">
    <source>
        <dbReference type="PROSITE" id="PS50031"/>
    </source>
</evidence>
<keyword evidence="17" id="KW-1185">Reference proteome</keyword>
<dbReference type="PANTHER" id="PTHR11216">
    <property type="entry name" value="EH DOMAIN"/>
    <property type="match status" value="1"/>
</dbReference>
<keyword evidence="7" id="KW-0254">Endocytosis</keyword>
<dbReference type="STRING" id="100787.A0A0G4N3L7"/>
<feature type="compositionally biased region" description="Polar residues" evidence="14">
    <location>
        <begin position="1"/>
        <end position="16"/>
    </location>
</feature>
<evidence type="ECO:0000256" key="8">
    <source>
        <dbReference type="ARBA" id="ARBA00022737"/>
    </source>
</evidence>
<keyword evidence="13" id="KW-0206">Cytoskeleton</keyword>
<dbReference type="GO" id="GO:0010008">
    <property type="term" value="C:endosome membrane"/>
    <property type="evidence" value="ECO:0007669"/>
    <property type="project" value="UniProtKB-SubCell"/>
</dbReference>
<dbReference type="EMBL" id="CVQH01026750">
    <property type="protein sequence ID" value="CRK41052.1"/>
    <property type="molecule type" value="Genomic_DNA"/>
</dbReference>
<evidence type="ECO:0000256" key="10">
    <source>
        <dbReference type="ARBA" id="ARBA00023054"/>
    </source>
</evidence>
<feature type="region of interest" description="Disordered" evidence="14">
    <location>
        <begin position="1"/>
        <end position="35"/>
    </location>
</feature>
<comment type="similarity">
    <text evidence="4">Belongs to the PAN1 family.</text>
</comment>
<keyword evidence="8" id="KW-0677">Repeat</keyword>
<evidence type="ECO:0000256" key="4">
    <source>
        <dbReference type="ARBA" id="ARBA00009351"/>
    </source>
</evidence>
<dbReference type="GO" id="GO:0003779">
    <property type="term" value="F:actin binding"/>
    <property type="evidence" value="ECO:0007669"/>
    <property type="project" value="UniProtKB-KW"/>
</dbReference>
<dbReference type="GO" id="GO:0005886">
    <property type="term" value="C:plasma membrane"/>
    <property type="evidence" value="ECO:0007669"/>
    <property type="project" value="UniProtKB-SubCell"/>
</dbReference>
<evidence type="ECO:0000256" key="1">
    <source>
        <dbReference type="ARBA" id="ARBA00004125"/>
    </source>
</evidence>
<dbReference type="GO" id="GO:0030479">
    <property type="term" value="C:actin cortical patch"/>
    <property type="evidence" value="ECO:0007669"/>
    <property type="project" value="UniProtKB-SubCell"/>
</dbReference>
<keyword evidence="12" id="KW-0009">Actin-binding</keyword>
<evidence type="ECO:0000256" key="3">
    <source>
        <dbReference type="ARBA" id="ARBA00004413"/>
    </source>
</evidence>
<evidence type="ECO:0000256" key="13">
    <source>
        <dbReference type="ARBA" id="ARBA00023212"/>
    </source>
</evidence>
<feature type="compositionally biased region" description="Low complexity" evidence="14">
    <location>
        <begin position="181"/>
        <end position="213"/>
    </location>
</feature>
<dbReference type="FunFam" id="1.10.238.10:FF:000349">
    <property type="entry name" value="Actin cytoskeleton-regulatory complex protein PAN1"/>
    <property type="match status" value="1"/>
</dbReference>
<dbReference type="CDD" id="cd00052">
    <property type="entry name" value="EH"/>
    <property type="match status" value="1"/>
</dbReference>
<dbReference type="SUPFAM" id="SSF47473">
    <property type="entry name" value="EF-hand"/>
    <property type="match status" value="1"/>
</dbReference>
<reference evidence="16 17" key="1">
    <citation type="submission" date="2015-05" db="EMBL/GenBank/DDBJ databases">
        <authorList>
            <person name="Wang D.B."/>
            <person name="Wang M."/>
        </authorList>
    </citation>
    <scope>NUCLEOTIDE SEQUENCE [LARGE SCALE GENOMIC DNA]</scope>
    <source>
        <strain evidence="16">VL1</strain>
    </source>
</reference>
<feature type="domain" description="EH" evidence="15">
    <location>
        <begin position="48"/>
        <end position="137"/>
    </location>
</feature>
<keyword evidence="5" id="KW-1003">Cell membrane</keyword>
<feature type="compositionally biased region" description="Polar residues" evidence="14">
    <location>
        <begin position="164"/>
        <end position="175"/>
    </location>
</feature>
<dbReference type="AlphaFoldDB" id="A0A0G4N3L7"/>
<dbReference type="Pfam" id="PF12763">
    <property type="entry name" value="EH"/>
    <property type="match status" value="1"/>
</dbReference>
<gene>
    <name evidence="16" type="ORF">BN1708_016854</name>
</gene>
<evidence type="ECO:0000256" key="2">
    <source>
        <dbReference type="ARBA" id="ARBA00004134"/>
    </source>
</evidence>
<dbReference type="InterPro" id="IPR000261">
    <property type="entry name" value="EH_dom"/>
</dbReference>
<organism evidence="16 17">
    <name type="scientific">Verticillium longisporum</name>
    <name type="common">Verticillium dahliae var. longisporum</name>
    <dbReference type="NCBI Taxonomy" id="100787"/>
    <lineage>
        <taxon>Eukaryota</taxon>
        <taxon>Fungi</taxon>
        <taxon>Dikarya</taxon>
        <taxon>Ascomycota</taxon>
        <taxon>Pezizomycotina</taxon>
        <taxon>Sordariomycetes</taxon>
        <taxon>Hypocreomycetidae</taxon>
        <taxon>Glomerellales</taxon>
        <taxon>Plectosphaerellaceae</taxon>
        <taxon>Verticillium</taxon>
    </lineage>
</organism>
<dbReference type="InterPro" id="IPR011992">
    <property type="entry name" value="EF-hand-dom_pair"/>
</dbReference>
<keyword evidence="9" id="KW-0967">Endosome</keyword>
<proteinExistence type="inferred from homology"/>